<dbReference type="EMBL" id="JADGKB010000099">
    <property type="protein sequence ID" value="KAJ3253825.1"/>
    <property type="molecule type" value="Genomic_DNA"/>
</dbReference>
<name>A0AAD5Y3S5_9FUNG</name>
<organism evidence="1 2">
    <name type="scientific">Boothiomyces macroporosus</name>
    <dbReference type="NCBI Taxonomy" id="261099"/>
    <lineage>
        <taxon>Eukaryota</taxon>
        <taxon>Fungi</taxon>
        <taxon>Fungi incertae sedis</taxon>
        <taxon>Chytridiomycota</taxon>
        <taxon>Chytridiomycota incertae sedis</taxon>
        <taxon>Chytridiomycetes</taxon>
        <taxon>Rhizophydiales</taxon>
        <taxon>Terramycetaceae</taxon>
        <taxon>Boothiomyces</taxon>
    </lineage>
</organism>
<keyword evidence="2" id="KW-1185">Reference proteome</keyword>
<evidence type="ECO:0000313" key="1">
    <source>
        <dbReference type="EMBL" id="KAJ3253825.1"/>
    </source>
</evidence>
<accession>A0AAD5Y3S5</accession>
<comment type="caution">
    <text evidence="1">The sequence shown here is derived from an EMBL/GenBank/DDBJ whole genome shotgun (WGS) entry which is preliminary data.</text>
</comment>
<gene>
    <name evidence="1" type="ORF">HK103_007686</name>
</gene>
<evidence type="ECO:0000313" key="2">
    <source>
        <dbReference type="Proteomes" id="UP001210925"/>
    </source>
</evidence>
<sequence length="307" mass="36127">MFRNTGLVGSINFTSRDYFLVRKKWKKRFTIASFSKPIVTRFNSINEPSLPAIEQPTRKQELLIRNLDLYEDYFEILAMKFVDLLPKLSNYSLSIEKKINNHVLQFKKESTDFVKEMVVLAKFISLLFKDEQPPTGFLAILNDGIKKYLNESNVSELEINLLQYGLLLEPFVFDDENIILVKARNILNSKTKNTVPIMKEWSKKQEKEAVEYHISTKIQEILELLEQCDYNTSQTILDMTRIYTAVDMISYNDMHHLYKYCALKGYLDQSNLFIKKLKEILIQDYKSTTLIQDKILEKAELYKVRLN</sequence>
<protein>
    <submittedName>
        <fullName evidence="1">Uncharacterized protein</fullName>
    </submittedName>
</protein>
<proteinExistence type="predicted"/>
<dbReference type="Proteomes" id="UP001210925">
    <property type="component" value="Unassembled WGS sequence"/>
</dbReference>
<dbReference type="AlphaFoldDB" id="A0AAD5Y3S5"/>
<reference evidence="1" key="1">
    <citation type="submission" date="2020-05" db="EMBL/GenBank/DDBJ databases">
        <title>Phylogenomic resolution of chytrid fungi.</title>
        <authorList>
            <person name="Stajich J.E."/>
            <person name="Amses K."/>
            <person name="Simmons R."/>
            <person name="Seto K."/>
            <person name="Myers J."/>
            <person name="Bonds A."/>
            <person name="Quandt C.A."/>
            <person name="Barry K."/>
            <person name="Liu P."/>
            <person name="Grigoriev I."/>
            <person name="Longcore J.E."/>
            <person name="James T.Y."/>
        </authorList>
    </citation>
    <scope>NUCLEOTIDE SEQUENCE</scope>
    <source>
        <strain evidence="1">PLAUS21</strain>
    </source>
</reference>